<reference evidence="3 4" key="1">
    <citation type="submission" date="2014-02" db="EMBL/GenBank/DDBJ databases">
        <title>Genome sequence of Paenibacillus darwinianus reveals adaptive mechanisms for survival in Antarctic soils.</title>
        <authorList>
            <person name="Dsouza M."/>
            <person name="Taylor M.W."/>
            <person name="Turner S.J."/>
            <person name="Aislabie J."/>
        </authorList>
    </citation>
    <scope>NUCLEOTIDE SEQUENCE [LARGE SCALE GENOMIC DNA]</scope>
    <source>
        <strain evidence="3 4">CE1</strain>
    </source>
</reference>
<keyword evidence="1" id="KW-1133">Transmembrane helix</keyword>
<dbReference type="SUPFAM" id="SSF50156">
    <property type="entry name" value="PDZ domain-like"/>
    <property type="match status" value="1"/>
</dbReference>
<evidence type="ECO:0000256" key="1">
    <source>
        <dbReference type="SAM" id="Phobius"/>
    </source>
</evidence>
<feature type="transmembrane region" description="Helical" evidence="1">
    <location>
        <begin position="56"/>
        <end position="80"/>
    </location>
</feature>
<dbReference type="InterPro" id="IPR041489">
    <property type="entry name" value="PDZ_6"/>
</dbReference>
<keyword evidence="1" id="KW-0472">Membrane</keyword>
<feature type="domain" description="PDZ" evidence="2">
    <location>
        <begin position="310"/>
        <end position="366"/>
    </location>
</feature>
<dbReference type="PROSITE" id="PS50106">
    <property type="entry name" value="PDZ"/>
    <property type="match status" value="1"/>
</dbReference>
<accession>A0A9W5S0T3</accession>
<sequence>MDAALELLRQAGAAASRLLLQPFTYISILLIGMMLARQTRLERRLFYVRLTFWPKLLGPAMLYGIAAGIVVSAALLLTGVSLNGEAVYWLWGASLLLMLVRIRFLSIIYGAALVALLQWALGRFELAGSSEWYGPLAASLEGQDAAGLLLIASLLQLAEAALVAWRGPHGAGPLVVDGKRGRLVGGYQLQTFWPVPLLLLVPSGTADMALPWTPLAAGGADGWAMLGLPVMIGFSGLTTSLLPREKAHRASVKLLLSGAVAAALAMAALRWPPFVPVAAVAALLLRELMCQIERRREEQTPPLYVQDDRGLRVLAVVPGTPADQMGIQAGEILHKVNGIRVRSQEDLYEGLLENSAFSKLEVLNLEGQLKFVRRARFEGEHHQLGVVLAPDEKTMHVTCGVPRSLFDLIRQGGGVRKRGKSSVRL</sequence>
<dbReference type="Proteomes" id="UP000053750">
    <property type="component" value="Unassembled WGS sequence"/>
</dbReference>
<organism evidence="3 4">
    <name type="scientific">Paenibacillus darwinianus</name>
    <dbReference type="NCBI Taxonomy" id="1380763"/>
    <lineage>
        <taxon>Bacteria</taxon>
        <taxon>Bacillati</taxon>
        <taxon>Bacillota</taxon>
        <taxon>Bacilli</taxon>
        <taxon>Bacillales</taxon>
        <taxon>Paenibacillaceae</taxon>
        <taxon>Paenibacillus</taxon>
    </lineage>
</organism>
<dbReference type="GO" id="GO:0006508">
    <property type="term" value="P:proteolysis"/>
    <property type="evidence" value="ECO:0007669"/>
    <property type="project" value="UniProtKB-KW"/>
</dbReference>
<dbReference type="OrthoDB" id="198399at2"/>
<protein>
    <submittedName>
        <fullName evidence="3">Serine protease</fullName>
    </submittedName>
</protein>
<feature type="transmembrane region" description="Helical" evidence="1">
    <location>
        <begin position="254"/>
        <end position="285"/>
    </location>
</feature>
<dbReference type="InterPro" id="IPR036034">
    <property type="entry name" value="PDZ_sf"/>
</dbReference>
<name>A0A9W5S0T3_9BACL</name>
<dbReference type="RefSeq" id="WP_036666784.1">
    <property type="nucleotide sequence ID" value="NZ_KK082132.1"/>
</dbReference>
<keyword evidence="4" id="KW-1185">Reference proteome</keyword>
<feature type="transmembrane region" description="Helical" evidence="1">
    <location>
        <begin position="18"/>
        <end position="36"/>
    </location>
</feature>
<evidence type="ECO:0000313" key="4">
    <source>
        <dbReference type="Proteomes" id="UP000053750"/>
    </source>
</evidence>
<evidence type="ECO:0000259" key="2">
    <source>
        <dbReference type="PROSITE" id="PS50106"/>
    </source>
</evidence>
<dbReference type="GO" id="GO:0008233">
    <property type="term" value="F:peptidase activity"/>
    <property type="evidence" value="ECO:0007669"/>
    <property type="project" value="UniProtKB-KW"/>
</dbReference>
<evidence type="ECO:0000313" key="3">
    <source>
        <dbReference type="EMBL" id="EXX89027.1"/>
    </source>
</evidence>
<dbReference type="AlphaFoldDB" id="A0A9W5S0T3"/>
<comment type="caution">
    <text evidence="3">The sequence shown here is derived from an EMBL/GenBank/DDBJ whole genome shotgun (WGS) entry which is preliminary data.</text>
</comment>
<gene>
    <name evidence="3" type="ORF">BG53_00820</name>
</gene>
<dbReference type="EMBL" id="JFHU01000110">
    <property type="protein sequence ID" value="EXX89027.1"/>
    <property type="molecule type" value="Genomic_DNA"/>
</dbReference>
<feature type="transmembrane region" description="Helical" evidence="1">
    <location>
        <begin position="223"/>
        <end position="242"/>
    </location>
</feature>
<keyword evidence="3" id="KW-0378">Hydrolase</keyword>
<dbReference type="Pfam" id="PF17820">
    <property type="entry name" value="PDZ_6"/>
    <property type="match status" value="1"/>
</dbReference>
<proteinExistence type="predicted"/>
<feature type="transmembrane region" description="Helical" evidence="1">
    <location>
        <begin position="186"/>
        <end position="203"/>
    </location>
</feature>
<dbReference type="InterPro" id="IPR001478">
    <property type="entry name" value="PDZ"/>
</dbReference>
<keyword evidence="3" id="KW-0645">Protease</keyword>
<keyword evidence="1" id="KW-0812">Transmembrane</keyword>
<feature type="transmembrane region" description="Helical" evidence="1">
    <location>
        <begin position="86"/>
        <end position="102"/>
    </location>
</feature>
<dbReference type="Gene3D" id="2.30.42.10">
    <property type="match status" value="1"/>
</dbReference>